<keyword evidence="1" id="KW-0614">Plasmid</keyword>
<reference evidence="1" key="1">
    <citation type="submission" date="2014-06" db="EMBL/GenBank/DDBJ databases">
        <title>Molecular and ecological studies on carbamate pesticide degrading bacteria isolated from agricultural soils.</title>
        <authorList>
            <person name="Kim D.-U."/>
            <person name="Ka J.-O."/>
        </authorList>
    </citation>
    <scope>NUCLEOTIDE SEQUENCE</scope>
    <source>
        <strain evidence="1">JE1</strain>
        <plasmid evidence="1">pJE1</plasmid>
    </source>
</reference>
<dbReference type="AlphaFoldDB" id="A0A0D4ZZV3"/>
<geneLocation type="plasmid" evidence="1">
    <name>pJE1</name>
</geneLocation>
<organism evidence="1">
    <name type="scientific">Sphingomonas sp. JE1</name>
    <dbReference type="NCBI Taxonomy" id="1628059"/>
    <lineage>
        <taxon>Bacteria</taxon>
        <taxon>Pseudomonadati</taxon>
        <taxon>Pseudomonadota</taxon>
        <taxon>Alphaproteobacteria</taxon>
        <taxon>Sphingomonadales</taxon>
        <taxon>Sphingomonadaceae</taxon>
        <taxon>Sphingomonas</taxon>
    </lineage>
</organism>
<accession>A0A0D4ZZV3</accession>
<dbReference type="PROSITE" id="PS51257">
    <property type="entry name" value="PROKAR_LIPOPROTEIN"/>
    <property type="match status" value="1"/>
</dbReference>
<name>A0A0D4ZZV3_9SPHN</name>
<sequence>MQHSDPKARHPARHIALHILHLVLACSDLGRGHQKIAAPPASGLRGFVTPFENGVCLWQVEERTDIELFGRIGSDDSFTAKPPRHSSRQF</sequence>
<proteinExistence type="predicted"/>
<gene>
    <name evidence="1" type="ORF">pJE1_049</name>
</gene>
<protein>
    <submittedName>
        <fullName evidence="1">Uncharacterized protein</fullName>
    </submittedName>
</protein>
<evidence type="ECO:0000313" key="1">
    <source>
        <dbReference type="EMBL" id="AJW29471.1"/>
    </source>
</evidence>
<dbReference type="EMBL" id="KM017071">
    <property type="protein sequence ID" value="AJW29471.1"/>
    <property type="molecule type" value="Genomic_DNA"/>
</dbReference>